<proteinExistence type="predicted"/>
<dbReference type="PROSITE" id="PS00867">
    <property type="entry name" value="CPSASE_2"/>
    <property type="match status" value="1"/>
</dbReference>
<keyword evidence="4" id="KW-1185">Reference proteome</keyword>
<accession>A0ABQ3VF18</accession>
<dbReference type="InterPro" id="IPR011761">
    <property type="entry name" value="ATP-grasp"/>
</dbReference>
<dbReference type="Gene3D" id="3.30.1490.20">
    <property type="entry name" value="ATP-grasp fold, A domain"/>
    <property type="match status" value="1"/>
</dbReference>
<keyword evidence="1" id="KW-0547">Nucleotide-binding</keyword>
<keyword evidence="1" id="KW-0067">ATP-binding</keyword>
<dbReference type="SUPFAM" id="SSF56059">
    <property type="entry name" value="Glutathione synthetase ATP-binding domain-like"/>
    <property type="match status" value="1"/>
</dbReference>
<gene>
    <name evidence="3" type="ORF">KSZ_23150</name>
</gene>
<name>A0ABQ3VF18_9CHLR</name>
<feature type="domain" description="ATP-grasp" evidence="2">
    <location>
        <begin position="156"/>
        <end position="346"/>
    </location>
</feature>
<dbReference type="EMBL" id="BNJJ01000005">
    <property type="protein sequence ID" value="GHO84309.1"/>
    <property type="molecule type" value="Genomic_DNA"/>
</dbReference>
<sequence>MPNSLKNNDAKGRKAAIPQSQYAEDLVTRSPTYDALVLDANLRQSLVAVRSLGKRGMHVAALETAQPSRRSRAIPTFASRWCERAYVAPAYDQQVEPYLAYLHQILAYMGARVLLTSSDGTLAVIREHREEIEKYTRIALAREPALEVAINKDLTLSIAERLGLDIPKGVTVSSTSEVKEAIREIGLPAVVKPIETWLWGEQQGVRLICELVTTPDEAYQAVEKLTQFGGSTLFQQFLTGRREAVSLLYGQGTFYARFAQWAKRTQPPLGGTSVLRQSIAIPDDIGQQSERLVREIELEGYSEVEFRRDEAGKPYLMEINPRLSASVEVAVRSGIDFPYLLYQWAAGEAIEPVDGYQTGGWMRFLEGDIVTTAEALAQRGRPGVPSPAQTILQFCSSFFMPTGYDYVDLKDLKPVWSAAKDFSYRSVRKLSK</sequence>
<protein>
    <recommendedName>
        <fullName evidence="2">ATP-grasp domain-containing protein</fullName>
    </recommendedName>
</protein>
<evidence type="ECO:0000256" key="1">
    <source>
        <dbReference type="PROSITE-ProRule" id="PRU00409"/>
    </source>
</evidence>
<dbReference type="Gene3D" id="3.30.470.20">
    <property type="entry name" value="ATP-grasp fold, B domain"/>
    <property type="match status" value="1"/>
</dbReference>
<dbReference type="Proteomes" id="UP000635565">
    <property type="component" value="Unassembled WGS sequence"/>
</dbReference>
<dbReference type="RefSeq" id="WP_201361932.1">
    <property type="nucleotide sequence ID" value="NZ_BNJJ01000005.1"/>
</dbReference>
<dbReference type="InterPro" id="IPR005479">
    <property type="entry name" value="CPAse_ATP-bd"/>
</dbReference>
<reference evidence="3 4" key="1">
    <citation type="journal article" date="2021" name="Int. J. Syst. Evol. Microbiol.">
        <title>Reticulibacter mediterranei gen. nov., sp. nov., within the new family Reticulibacteraceae fam. nov., and Ktedonospora formicarum gen. nov., sp. nov., Ktedonobacter robiniae sp. nov., Dictyobacter formicarum sp. nov. and Dictyobacter arantiisoli sp. nov., belonging to the class Ktedonobacteria.</title>
        <authorList>
            <person name="Yabe S."/>
            <person name="Zheng Y."/>
            <person name="Wang C.M."/>
            <person name="Sakai Y."/>
            <person name="Abe K."/>
            <person name="Yokota A."/>
            <person name="Donadio S."/>
            <person name="Cavaletti L."/>
            <person name="Monciardini P."/>
        </authorList>
    </citation>
    <scope>NUCLEOTIDE SEQUENCE [LARGE SCALE GENOMIC DNA]</scope>
    <source>
        <strain evidence="3 4">SOSP1-9</strain>
    </source>
</reference>
<dbReference type="PROSITE" id="PS50975">
    <property type="entry name" value="ATP_GRASP"/>
    <property type="match status" value="1"/>
</dbReference>
<comment type="caution">
    <text evidence="3">The sequence shown here is derived from an EMBL/GenBank/DDBJ whole genome shotgun (WGS) entry which is preliminary data.</text>
</comment>
<dbReference type="InterPro" id="IPR013815">
    <property type="entry name" value="ATP_grasp_subdomain_1"/>
</dbReference>
<evidence type="ECO:0000313" key="4">
    <source>
        <dbReference type="Proteomes" id="UP000635565"/>
    </source>
</evidence>
<organism evidence="3 4">
    <name type="scientific">Dictyobacter formicarum</name>
    <dbReference type="NCBI Taxonomy" id="2778368"/>
    <lineage>
        <taxon>Bacteria</taxon>
        <taxon>Bacillati</taxon>
        <taxon>Chloroflexota</taxon>
        <taxon>Ktedonobacteria</taxon>
        <taxon>Ktedonobacterales</taxon>
        <taxon>Dictyobacteraceae</taxon>
        <taxon>Dictyobacter</taxon>
    </lineage>
</organism>
<evidence type="ECO:0000259" key="2">
    <source>
        <dbReference type="PROSITE" id="PS50975"/>
    </source>
</evidence>
<evidence type="ECO:0000313" key="3">
    <source>
        <dbReference type="EMBL" id="GHO84309.1"/>
    </source>
</evidence>
<dbReference type="Pfam" id="PF15632">
    <property type="entry name" value="ATPgrasp_Ter"/>
    <property type="match status" value="1"/>
</dbReference>